<protein>
    <submittedName>
        <fullName evidence="1">Uncharacterized protein</fullName>
    </submittedName>
</protein>
<sequence>MDGPPANDVCSVCHDNFNLPCQANCSHWFCAHCIMRVWHFGSALQPCKCPICRRLITLLIPSEASQRLRHAPEASQVLEGVEKYNHLFGGCPDSLIQRLRDVPFLIRRLIRDLMDPQRSLPLVFRVRMIFAMVLSTVYVLSPIDILPEGVLGIVGLLDDLLIVLIVFLHLSAIYRSVLLFRHGRGQSS</sequence>
<dbReference type="EMBL" id="CM056820">
    <property type="protein sequence ID" value="KAJ8615234.1"/>
    <property type="molecule type" value="Genomic_DNA"/>
</dbReference>
<name>A0ACC2K297_PERAE</name>
<comment type="caution">
    <text evidence="1">The sequence shown here is derived from an EMBL/GenBank/DDBJ whole genome shotgun (WGS) entry which is preliminary data.</text>
</comment>
<organism evidence="1 2">
    <name type="scientific">Persea americana</name>
    <name type="common">Avocado</name>
    <dbReference type="NCBI Taxonomy" id="3435"/>
    <lineage>
        <taxon>Eukaryota</taxon>
        <taxon>Viridiplantae</taxon>
        <taxon>Streptophyta</taxon>
        <taxon>Embryophyta</taxon>
        <taxon>Tracheophyta</taxon>
        <taxon>Spermatophyta</taxon>
        <taxon>Magnoliopsida</taxon>
        <taxon>Magnoliidae</taxon>
        <taxon>Laurales</taxon>
        <taxon>Lauraceae</taxon>
        <taxon>Persea</taxon>
    </lineage>
</organism>
<dbReference type="Proteomes" id="UP001234297">
    <property type="component" value="Chromosome 12"/>
</dbReference>
<keyword evidence="2" id="KW-1185">Reference proteome</keyword>
<evidence type="ECO:0000313" key="1">
    <source>
        <dbReference type="EMBL" id="KAJ8615234.1"/>
    </source>
</evidence>
<gene>
    <name evidence="1" type="ORF">MRB53_034606</name>
</gene>
<evidence type="ECO:0000313" key="2">
    <source>
        <dbReference type="Proteomes" id="UP001234297"/>
    </source>
</evidence>
<proteinExistence type="predicted"/>
<accession>A0ACC2K297</accession>
<reference evidence="1 2" key="1">
    <citation type="journal article" date="2022" name="Hortic Res">
        <title>A haplotype resolved chromosomal level avocado genome allows analysis of novel avocado genes.</title>
        <authorList>
            <person name="Nath O."/>
            <person name="Fletcher S.J."/>
            <person name="Hayward A."/>
            <person name="Shaw L.M."/>
            <person name="Masouleh A.K."/>
            <person name="Furtado A."/>
            <person name="Henry R.J."/>
            <person name="Mitter N."/>
        </authorList>
    </citation>
    <scope>NUCLEOTIDE SEQUENCE [LARGE SCALE GENOMIC DNA]</scope>
    <source>
        <strain evidence="2">cv. Hass</strain>
    </source>
</reference>